<evidence type="ECO:0000256" key="2">
    <source>
        <dbReference type="ARBA" id="ARBA00023315"/>
    </source>
</evidence>
<name>A0A9E7C2W8_9ACTN</name>
<sequence length="289" mass="31091">MLRPATPGDRPQLIALALAEDAAWSGAPAVSAEEAGELIDPFGRGVVLDRDGRLAGHAACGEGGEAILLVDPADDPGPALEALVAWLGERGHHEVVTYARDTRRIAWLEANGFTHRHSAFDLQRGIDPPPPPAVWPSGVAVARYRPGEDDDAVHALIYVDAAWGEVPGHTQRSLESWRSMVTPDYRGWVARRDERPVGWVAGRVFSDGRGWLKQIAVARCARRLGLGRALMLHSLADLRSSGAASFGLGVRADNENALGLYRDAGFEVEREWREYARPTPIGPPAGGAA</sequence>
<dbReference type="SUPFAM" id="SSF55729">
    <property type="entry name" value="Acyl-CoA N-acyltransferases (Nat)"/>
    <property type="match status" value="2"/>
</dbReference>
<proteinExistence type="predicted"/>
<protein>
    <submittedName>
        <fullName evidence="4">Mycothiol acetyltransferase</fullName>
        <ecNumber evidence="4">2.3.1.189</ecNumber>
    </submittedName>
</protein>
<dbReference type="Gene3D" id="3.40.630.30">
    <property type="match status" value="1"/>
</dbReference>
<gene>
    <name evidence="4" type="primary">mshD_2</name>
    <name evidence="4" type="ORF">DSM104329_04459</name>
</gene>
<dbReference type="InterPro" id="IPR000182">
    <property type="entry name" value="GNAT_dom"/>
</dbReference>
<evidence type="ECO:0000313" key="5">
    <source>
        <dbReference type="Proteomes" id="UP001162834"/>
    </source>
</evidence>
<organism evidence="4 5">
    <name type="scientific">Capillimicrobium parvum</name>
    <dbReference type="NCBI Taxonomy" id="2884022"/>
    <lineage>
        <taxon>Bacteria</taxon>
        <taxon>Bacillati</taxon>
        <taxon>Actinomycetota</taxon>
        <taxon>Thermoleophilia</taxon>
        <taxon>Solirubrobacterales</taxon>
        <taxon>Capillimicrobiaceae</taxon>
        <taxon>Capillimicrobium</taxon>
    </lineage>
</organism>
<keyword evidence="2 4" id="KW-0012">Acyltransferase</keyword>
<dbReference type="InterPro" id="IPR050832">
    <property type="entry name" value="Bact_Acetyltransf"/>
</dbReference>
<dbReference type="KEGG" id="sbae:DSM104329_04459"/>
<keyword evidence="5" id="KW-1185">Reference proteome</keyword>
<accession>A0A9E7C2W8</accession>
<dbReference type="PANTHER" id="PTHR43877">
    <property type="entry name" value="AMINOALKYLPHOSPHONATE N-ACETYLTRANSFERASE-RELATED-RELATED"/>
    <property type="match status" value="1"/>
</dbReference>
<evidence type="ECO:0000256" key="1">
    <source>
        <dbReference type="ARBA" id="ARBA00022679"/>
    </source>
</evidence>
<dbReference type="EC" id="2.3.1.189" evidence="4"/>
<dbReference type="EMBL" id="CP087164">
    <property type="protein sequence ID" value="UGS38037.1"/>
    <property type="molecule type" value="Genomic_DNA"/>
</dbReference>
<dbReference type="Proteomes" id="UP001162834">
    <property type="component" value="Chromosome"/>
</dbReference>
<keyword evidence="1 4" id="KW-0808">Transferase</keyword>
<dbReference type="GO" id="GO:0035447">
    <property type="term" value="F:mycothiol synthase activity"/>
    <property type="evidence" value="ECO:0007669"/>
    <property type="project" value="UniProtKB-EC"/>
</dbReference>
<dbReference type="Pfam" id="PF00583">
    <property type="entry name" value="Acetyltransf_1"/>
    <property type="match status" value="1"/>
</dbReference>
<evidence type="ECO:0000313" key="4">
    <source>
        <dbReference type="EMBL" id="UGS38037.1"/>
    </source>
</evidence>
<dbReference type="PROSITE" id="PS51186">
    <property type="entry name" value="GNAT"/>
    <property type="match status" value="1"/>
</dbReference>
<evidence type="ECO:0000259" key="3">
    <source>
        <dbReference type="PROSITE" id="PS51186"/>
    </source>
</evidence>
<dbReference type="AlphaFoldDB" id="A0A9E7C2W8"/>
<dbReference type="InterPro" id="IPR016181">
    <property type="entry name" value="Acyl_CoA_acyltransferase"/>
</dbReference>
<dbReference type="RefSeq" id="WP_259312073.1">
    <property type="nucleotide sequence ID" value="NZ_CP087164.1"/>
</dbReference>
<feature type="domain" description="N-acetyltransferase" evidence="3">
    <location>
        <begin position="142"/>
        <end position="286"/>
    </location>
</feature>
<dbReference type="CDD" id="cd04301">
    <property type="entry name" value="NAT_SF"/>
    <property type="match status" value="1"/>
</dbReference>
<reference evidence="4" key="1">
    <citation type="journal article" date="2022" name="Int. J. Syst. Evol. Microbiol.">
        <title>Pseudomonas aegrilactucae sp. nov. and Pseudomonas morbosilactucae sp. nov., pathogens causing bacterial rot of lettuce in Japan.</title>
        <authorList>
            <person name="Sawada H."/>
            <person name="Fujikawa T."/>
            <person name="Satou M."/>
        </authorList>
    </citation>
    <scope>NUCLEOTIDE SEQUENCE</scope>
    <source>
        <strain evidence="4">0166_1</strain>
    </source>
</reference>